<feature type="compositionally biased region" description="Basic and acidic residues" evidence="1">
    <location>
        <begin position="319"/>
        <end position="335"/>
    </location>
</feature>
<proteinExistence type="predicted"/>
<dbReference type="AlphaFoldDB" id="A0AAV5VG33"/>
<evidence type="ECO:0000313" key="2">
    <source>
        <dbReference type="EMBL" id="GMT18273.1"/>
    </source>
</evidence>
<evidence type="ECO:0000256" key="1">
    <source>
        <dbReference type="SAM" id="MobiDB-lite"/>
    </source>
</evidence>
<sequence>SDAELISQTLVNECLENAVNGGTKTTDSVEEEKEMEEFTCESGDESEVEDDAETEYGSDHEESIDEEEYRTDVMASDSEEEKEEVAEEGENVDTSETIKTKMKLKKIQMGPSSSDGLISVLESLQLHLPEEQRTRPNFSSINPMFGRTLGPAPAPRAHIRAASSTFALLNDSASALLTHLAEHKNKKEEEYATDVTASDCEEEEEEFGRQKGAATVKNPGAGVATTEVELAEMTCEEGESEFEDGDEKEEKIEVRNSNGDHTTHSINTISSRTGIKKKFKKLYQTRLDVFTGRPQDAAVTQRGAGAEQLPSENDCNEEVEAKEIEEVEEKKEEGE</sequence>
<feature type="compositionally biased region" description="Acidic residues" evidence="1">
    <location>
        <begin position="28"/>
        <end position="69"/>
    </location>
</feature>
<name>A0AAV5VG33_9BILA</name>
<feature type="compositionally biased region" description="Acidic residues" evidence="1">
    <location>
        <begin position="238"/>
        <end position="247"/>
    </location>
</feature>
<feature type="region of interest" description="Disordered" evidence="1">
    <location>
        <begin position="238"/>
        <end position="266"/>
    </location>
</feature>
<feature type="non-terminal residue" evidence="2">
    <location>
        <position position="335"/>
    </location>
</feature>
<comment type="caution">
    <text evidence="2">The sequence shown here is derived from an EMBL/GenBank/DDBJ whole genome shotgun (WGS) entry which is preliminary data.</text>
</comment>
<feature type="region of interest" description="Disordered" evidence="1">
    <location>
        <begin position="294"/>
        <end position="335"/>
    </location>
</feature>
<evidence type="ECO:0000313" key="3">
    <source>
        <dbReference type="Proteomes" id="UP001432322"/>
    </source>
</evidence>
<accession>A0AAV5VG33</accession>
<organism evidence="2 3">
    <name type="scientific">Pristionchus fissidentatus</name>
    <dbReference type="NCBI Taxonomy" id="1538716"/>
    <lineage>
        <taxon>Eukaryota</taxon>
        <taxon>Metazoa</taxon>
        <taxon>Ecdysozoa</taxon>
        <taxon>Nematoda</taxon>
        <taxon>Chromadorea</taxon>
        <taxon>Rhabditida</taxon>
        <taxon>Rhabditina</taxon>
        <taxon>Diplogasteromorpha</taxon>
        <taxon>Diplogasteroidea</taxon>
        <taxon>Neodiplogasteridae</taxon>
        <taxon>Pristionchus</taxon>
    </lineage>
</organism>
<feature type="region of interest" description="Disordered" evidence="1">
    <location>
        <begin position="20"/>
        <end position="96"/>
    </location>
</feature>
<feature type="non-terminal residue" evidence="2">
    <location>
        <position position="1"/>
    </location>
</feature>
<dbReference type="EMBL" id="BTSY01000003">
    <property type="protein sequence ID" value="GMT18273.1"/>
    <property type="molecule type" value="Genomic_DNA"/>
</dbReference>
<keyword evidence="3" id="KW-1185">Reference proteome</keyword>
<feature type="compositionally biased region" description="Acidic residues" evidence="1">
    <location>
        <begin position="77"/>
        <end position="93"/>
    </location>
</feature>
<protein>
    <submittedName>
        <fullName evidence="2">Uncharacterized protein</fullName>
    </submittedName>
</protein>
<reference evidence="2" key="1">
    <citation type="submission" date="2023-10" db="EMBL/GenBank/DDBJ databases">
        <title>Genome assembly of Pristionchus species.</title>
        <authorList>
            <person name="Yoshida K."/>
            <person name="Sommer R.J."/>
        </authorList>
    </citation>
    <scope>NUCLEOTIDE SEQUENCE</scope>
    <source>
        <strain evidence="2">RS5133</strain>
    </source>
</reference>
<feature type="compositionally biased region" description="Polar residues" evidence="1">
    <location>
        <begin position="255"/>
        <end position="266"/>
    </location>
</feature>
<gene>
    <name evidence="2" type="ORF">PFISCL1PPCAC_9570</name>
</gene>
<dbReference type="Proteomes" id="UP001432322">
    <property type="component" value="Unassembled WGS sequence"/>
</dbReference>